<dbReference type="AlphaFoldDB" id="A0A061REL3"/>
<dbReference type="PROSITE" id="PS50222">
    <property type="entry name" value="EF_HAND_2"/>
    <property type="match status" value="1"/>
</dbReference>
<dbReference type="EMBL" id="GBEZ01017383">
    <property type="protein sequence ID" value="JAC68946.1"/>
    <property type="molecule type" value="Transcribed_RNA"/>
</dbReference>
<feature type="domain" description="EF-hand" evidence="1">
    <location>
        <begin position="25"/>
        <end position="60"/>
    </location>
</feature>
<dbReference type="Pfam" id="PF13405">
    <property type="entry name" value="EF-hand_6"/>
    <property type="match status" value="1"/>
</dbReference>
<proteinExistence type="predicted"/>
<organism evidence="2">
    <name type="scientific">Tetraselmis sp. GSL018</name>
    <dbReference type="NCBI Taxonomy" id="582737"/>
    <lineage>
        <taxon>Eukaryota</taxon>
        <taxon>Viridiplantae</taxon>
        <taxon>Chlorophyta</taxon>
        <taxon>core chlorophytes</taxon>
        <taxon>Chlorodendrophyceae</taxon>
        <taxon>Chlorodendrales</taxon>
        <taxon>Chlorodendraceae</taxon>
        <taxon>Tetraselmis</taxon>
    </lineage>
</organism>
<gene>
    <name evidence="2" type="ORF">TSPGSL018_7557</name>
</gene>
<name>A0A061REL3_9CHLO</name>
<dbReference type="InterPro" id="IPR011992">
    <property type="entry name" value="EF-hand-dom_pair"/>
</dbReference>
<accession>A0A061REL3</accession>
<dbReference type="SUPFAM" id="SSF47473">
    <property type="entry name" value="EF-hand"/>
    <property type="match status" value="1"/>
</dbReference>
<dbReference type="Gene3D" id="1.10.238.10">
    <property type="entry name" value="EF-hand"/>
    <property type="match status" value="1"/>
</dbReference>
<evidence type="ECO:0000259" key="1">
    <source>
        <dbReference type="PROSITE" id="PS50222"/>
    </source>
</evidence>
<evidence type="ECO:0000313" key="2">
    <source>
        <dbReference type="EMBL" id="JAC68946.1"/>
    </source>
</evidence>
<sequence>MNTGDRLPPRLISMSWYCVSPLQVKDQMYLLDVFQLIDTKSDGYITSDELFRAFRIVGSEVELDTLDSWLTSCTPRRRPGKLSRKEFLELVVTYSRSRSAQQLWPPLNALYDSKGASQLRAVSGHSGAQLTNGRSALGELLKGNFKQQNRWELASWNTSRVGGRLNGNSGLAQQVGTQSAEGKSSEYVYDTSHHHPRNVVDTTSTSCCSSQYFKEGRISDATSDSEEPQIRTLRRMPAKGTASAHFQLKGADNGECEIETSQTSQVNLYSMKHGLLDSVLDGYG</sequence>
<dbReference type="CDD" id="cd00051">
    <property type="entry name" value="EFh"/>
    <property type="match status" value="1"/>
</dbReference>
<dbReference type="GO" id="GO:0005509">
    <property type="term" value="F:calcium ion binding"/>
    <property type="evidence" value="ECO:0007669"/>
    <property type="project" value="InterPro"/>
</dbReference>
<reference evidence="2" key="1">
    <citation type="submission" date="2014-05" db="EMBL/GenBank/DDBJ databases">
        <title>The transcriptome of the halophilic microalga Tetraselmis sp. GSL018 isolated from the Great Salt Lake, Utah.</title>
        <authorList>
            <person name="Jinkerson R.E."/>
            <person name="D'Adamo S."/>
            <person name="Posewitz M.C."/>
        </authorList>
    </citation>
    <scope>NUCLEOTIDE SEQUENCE</scope>
    <source>
        <strain evidence="2">GSL018</strain>
    </source>
</reference>
<dbReference type="InterPro" id="IPR002048">
    <property type="entry name" value="EF_hand_dom"/>
</dbReference>
<protein>
    <recommendedName>
        <fullName evidence="1">EF-hand domain-containing protein</fullName>
    </recommendedName>
</protein>